<name>A0A7L7KSD9_9MOLU</name>
<dbReference type="EMBL" id="CP048914">
    <property type="protein sequence ID" value="QMS85731.1"/>
    <property type="molecule type" value="Genomic_DNA"/>
</dbReference>
<keyword evidence="3" id="KW-1185">Reference proteome</keyword>
<evidence type="ECO:0000313" key="3">
    <source>
        <dbReference type="Proteomes" id="UP000514720"/>
    </source>
</evidence>
<dbReference type="KEGG" id="xcl:G4Z02_08225"/>
<reference evidence="2 3" key="1">
    <citation type="submission" date="2020-02" db="EMBL/GenBank/DDBJ databases">
        <authorList>
            <person name="Zheng R.K."/>
            <person name="Sun C.M."/>
        </authorList>
    </citation>
    <scope>NUCLEOTIDE SEQUENCE [LARGE SCALE GENOMIC DNA]</scope>
    <source>
        <strain evidence="3">zrk13</strain>
    </source>
</reference>
<evidence type="ECO:0000313" key="2">
    <source>
        <dbReference type="EMBL" id="QMS85731.1"/>
    </source>
</evidence>
<proteinExistence type="predicted"/>
<organism evidence="2 3">
    <name type="scientific">Candidatus Xianfuyuplasma coldseepsis</name>
    <dbReference type="NCBI Taxonomy" id="2782163"/>
    <lineage>
        <taxon>Bacteria</taxon>
        <taxon>Bacillati</taxon>
        <taxon>Mycoplasmatota</taxon>
        <taxon>Mollicutes</taxon>
        <taxon>Candidatus Izemoplasmatales</taxon>
        <taxon>Candidatus Izemoplasmataceae</taxon>
        <taxon>Candidatus Xianfuyuplasma</taxon>
    </lineage>
</organism>
<evidence type="ECO:0000256" key="1">
    <source>
        <dbReference type="SAM" id="MobiDB-lite"/>
    </source>
</evidence>
<feature type="region of interest" description="Disordered" evidence="1">
    <location>
        <begin position="112"/>
        <end position="131"/>
    </location>
</feature>
<sequence length="131" mass="14876">MKLMALLPFMDKEEIKEFANKIVSGEVKGISLAVVYPFLGRDNLDELVQELIKQGRNKDIYAALPFLSKSALNTLYENVKSGKIEGFKQEVLLPFLGKDKIKEMFDDLVQKAQEEGTDEEDDISVIFQDTE</sequence>
<gene>
    <name evidence="2" type="ORF">G4Z02_08225</name>
</gene>
<dbReference type="Proteomes" id="UP000514720">
    <property type="component" value="Chromosome"/>
</dbReference>
<accession>A0A7L7KSD9</accession>
<dbReference type="RefSeq" id="WP_258877537.1">
    <property type="nucleotide sequence ID" value="NZ_CP048914.1"/>
</dbReference>
<protein>
    <submittedName>
        <fullName evidence="2">Uncharacterized protein</fullName>
    </submittedName>
</protein>
<dbReference type="AlphaFoldDB" id="A0A7L7KSD9"/>